<organism evidence="2 3">
    <name type="scientific">Cotesia congregata</name>
    <name type="common">Parasitoid wasp</name>
    <name type="synonym">Apanteles congregatus</name>
    <dbReference type="NCBI Taxonomy" id="51543"/>
    <lineage>
        <taxon>Eukaryota</taxon>
        <taxon>Metazoa</taxon>
        <taxon>Ecdysozoa</taxon>
        <taxon>Arthropoda</taxon>
        <taxon>Hexapoda</taxon>
        <taxon>Insecta</taxon>
        <taxon>Pterygota</taxon>
        <taxon>Neoptera</taxon>
        <taxon>Endopterygota</taxon>
        <taxon>Hymenoptera</taxon>
        <taxon>Apocrita</taxon>
        <taxon>Ichneumonoidea</taxon>
        <taxon>Braconidae</taxon>
        <taxon>Microgastrinae</taxon>
        <taxon>Cotesia</taxon>
    </lineage>
</organism>
<proteinExistence type="predicted"/>
<evidence type="ECO:0000313" key="3">
    <source>
        <dbReference type="Proteomes" id="UP000786811"/>
    </source>
</evidence>
<protein>
    <submittedName>
        <fullName evidence="2">Uncharacterized protein</fullName>
    </submittedName>
</protein>
<name>A0A8J2HF32_COTCN</name>
<keyword evidence="1" id="KW-0812">Transmembrane</keyword>
<dbReference type="OrthoDB" id="7700961at2759"/>
<evidence type="ECO:0000313" key="2">
    <source>
        <dbReference type="EMBL" id="CAG5093507.1"/>
    </source>
</evidence>
<keyword evidence="1" id="KW-1133">Transmembrane helix</keyword>
<keyword evidence="3" id="KW-1185">Reference proteome</keyword>
<keyword evidence="1" id="KW-0472">Membrane</keyword>
<accession>A0A8J2HF32</accession>
<feature type="transmembrane region" description="Helical" evidence="1">
    <location>
        <begin position="34"/>
        <end position="57"/>
    </location>
</feature>
<gene>
    <name evidence="2" type="ORF">HICCMSTLAB_LOCUS6886</name>
</gene>
<dbReference type="EMBL" id="CAJNRD030001120">
    <property type="protein sequence ID" value="CAG5093507.1"/>
    <property type="molecule type" value="Genomic_DNA"/>
</dbReference>
<dbReference type="AlphaFoldDB" id="A0A8J2HF32"/>
<sequence>MHVFSKLFDVSRLRKYKPRTPPIGCGLRSVKGHLILFFALVAACSAGIIAPAVPAALTVGTYASSYNAHAINHAYAAPYVAAAAPLAAAPLTYSAYPAAYSALPAAYHAAYPASYPAAYSAYAAPIIARR</sequence>
<evidence type="ECO:0000256" key="1">
    <source>
        <dbReference type="SAM" id="Phobius"/>
    </source>
</evidence>
<reference evidence="2" key="1">
    <citation type="submission" date="2021-04" db="EMBL/GenBank/DDBJ databases">
        <authorList>
            <person name="Chebbi M.A.C M."/>
        </authorList>
    </citation>
    <scope>NUCLEOTIDE SEQUENCE</scope>
</reference>
<dbReference type="Proteomes" id="UP000786811">
    <property type="component" value="Unassembled WGS sequence"/>
</dbReference>
<comment type="caution">
    <text evidence="2">The sequence shown here is derived from an EMBL/GenBank/DDBJ whole genome shotgun (WGS) entry which is preliminary data.</text>
</comment>